<feature type="compositionally biased region" description="Low complexity" evidence="1">
    <location>
        <begin position="410"/>
        <end position="420"/>
    </location>
</feature>
<keyword evidence="2" id="KW-1133">Transmembrane helix</keyword>
<feature type="region of interest" description="Disordered" evidence="1">
    <location>
        <begin position="398"/>
        <end position="420"/>
    </location>
</feature>
<keyword evidence="2" id="KW-0472">Membrane</keyword>
<evidence type="ECO:0000256" key="2">
    <source>
        <dbReference type="SAM" id="Phobius"/>
    </source>
</evidence>
<feature type="region of interest" description="Disordered" evidence="1">
    <location>
        <begin position="244"/>
        <end position="295"/>
    </location>
</feature>
<feature type="compositionally biased region" description="Basic and acidic residues" evidence="1">
    <location>
        <begin position="265"/>
        <end position="277"/>
    </location>
</feature>
<accession>A0A9P5SDS2</accession>
<organism evidence="3 4">
    <name type="scientific">Podila minutissima</name>
    <dbReference type="NCBI Taxonomy" id="64525"/>
    <lineage>
        <taxon>Eukaryota</taxon>
        <taxon>Fungi</taxon>
        <taxon>Fungi incertae sedis</taxon>
        <taxon>Mucoromycota</taxon>
        <taxon>Mortierellomycotina</taxon>
        <taxon>Mortierellomycetes</taxon>
        <taxon>Mortierellales</taxon>
        <taxon>Mortierellaceae</taxon>
        <taxon>Podila</taxon>
    </lineage>
</organism>
<keyword evidence="2" id="KW-0812">Transmembrane</keyword>
<gene>
    <name evidence="3" type="ORF">BG006_000552</name>
</gene>
<keyword evidence="4" id="KW-1185">Reference proteome</keyword>
<name>A0A9P5SDS2_9FUNG</name>
<dbReference type="EMBL" id="JAAAUY010001094">
    <property type="protein sequence ID" value="KAF9324402.1"/>
    <property type="molecule type" value="Genomic_DNA"/>
</dbReference>
<evidence type="ECO:0000313" key="3">
    <source>
        <dbReference type="EMBL" id="KAF9324402.1"/>
    </source>
</evidence>
<dbReference type="Proteomes" id="UP000696485">
    <property type="component" value="Unassembled WGS sequence"/>
</dbReference>
<feature type="transmembrane region" description="Helical" evidence="2">
    <location>
        <begin position="6"/>
        <end position="25"/>
    </location>
</feature>
<feature type="region of interest" description="Disordered" evidence="1">
    <location>
        <begin position="540"/>
        <end position="601"/>
    </location>
</feature>
<comment type="caution">
    <text evidence="3">The sequence shown here is derived from an EMBL/GenBank/DDBJ whole genome shotgun (WGS) entry which is preliminary data.</text>
</comment>
<feature type="region of interest" description="Disordered" evidence="1">
    <location>
        <begin position="434"/>
        <end position="453"/>
    </location>
</feature>
<feature type="compositionally biased region" description="Low complexity" evidence="1">
    <location>
        <begin position="278"/>
        <end position="295"/>
    </location>
</feature>
<sequence>YTTLMGAWSLLAIAHVLIVCGLISLPESLMDEVLMVGERILEDSAHPMKIVITSLYGIQCFAWCGSMACIAVTRAAASDPSLGFEIQSPTMTHRLKMAQQQRAGRRQSIFGFRRSSAISPIGTKYENKLAQKDFVIQNSFRDGAEELGGQGIIIANDRRISQVVVTFRSDLDSIQMDTTRMNTEIHPPEPAVVSPHRSSAIYITNHNYSLKDSTYTSIPFTVPDESLSNMIFSAVQTEKPITKIPHSKAQEVIPQPQQGPSVQRRSQEQEREQEPRPSESSNRTVSTVASTTSTKKNAADLATLSSTTTLDEGLDAHGGFDLEKESHPQVSSILSKDQVQQLEKMQHQRQYQQQHCQSTWQLLMEQDKKQNMEKQQVVQHVTFPIVPTRRSFFNQCHEKEMDHSSPAIQSNSSDPSEPSISVADQHISIATTTSVILPKDQPPSSPVFSPVSASRSQSGVMKYWKKNRSSDSSVSSEESFITQGYFTNAFSNNESKTKPVMIVPSIVLHPDEEGGEPPRVLSQKDIEYLSTAPPVPLRPLIQPWDEPEEGHDGYGDGYDYDYDYDSYHQEGDEEEEEESEESEEGGEGHHHHQLVEGEYDDPYALDVPINLEIDLQGLEHGEVKGYGYI</sequence>
<protein>
    <submittedName>
        <fullName evidence="3">Uncharacterized protein</fullName>
    </submittedName>
</protein>
<reference evidence="3" key="1">
    <citation type="journal article" date="2020" name="Fungal Divers.">
        <title>Resolving the Mortierellaceae phylogeny through synthesis of multi-gene phylogenetics and phylogenomics.</title>
        <authorList>
            <person name="Vandepol N."/>
            <person name="Liber J."/>
            <person name="Desiro A."/>
            <person name="Na H."/>
            <person name="Kennedy M."/>
            <person name="Barry K."/>
            <person name="Grigoriev I.V."/>
            <person name="Miller A.N."/>
            <person name="O'Donnell K."/>
            <person name="Stajich J.E."/>
            <person name="Bonito G."/>
        </authorList>
    </citation>
    <scope>NUCLEOTIDE SEQUENCE</scope>
    <source>
        <strain evidence="3">NVP1</strain>
    </source>
</reference>
<evidence type="ECO:0000256" key="1">
    <source>
        <dbReference type="SAM" id="MobiDB-lite"/>
    </source>
</evidence>
<dbReference type="AlphaFoldDB" id="A0A9P5SDS2"/>
<proteinExistence type="predicted"/>
<evidence type="ECO:0000313" key="4">
    <source>
        <dbReference type="Proteomes" id="UP000696485"/>
    </source>
</evidence>
<feature type="non-terminal residue" evidence="3">
    <location>
        <position position="1"/>
    </location>
</feature>
<feature type="compositionally biased region" description="Acidic residues" evidence="1">
    <location>
        <begin position="571"/>
        <end position="585"/>
    </location>
</feature>